<sequence length="364" mass="41050">MKFGKRLRETVERAPAEWRGLFIDYKGLKKLLKNEVSFCQQPSAEKAITVVSEATQQGVNANSAAEAEPAQGPSESALVPESSVPPGEHQGESVVCAARTGEFRIQGHVGASKKRVRVSCSPPVSSTADSDSDTDISDAPPLEFLEQVNRERIPRKQDSHGFFDLLHQELDKVNDFFLEQLEDLIIRSEILQRDTANFFVLCKSQRSFHFRDIENLSRRLYRLHDDLVLLQNYAAVNYLGFRKALKKYDKKKNTRLRRTYLAGVLGTPFFLQSENLRSLILETERRLSLLQHLASSQSDNQDTSPAKMASPSFRESATEKDIRETAHEEHPEPVKVRQAESLDSEKLSDSGSRLSQREAAVHQG</sequence>
<keyword evidence="4" id="KW-1185">Reference proteome</keyword>
<evidence type="ECO:0000259" key="2">
    <source>
        <dbReference type="PROSITE" id="PS51382"/>
    </source>
</evidence>
<evidence type="ECO:0000313" key="4">
    <source>
        <dbReference type="Proteomes" id="UP000007014"/>
    </source>
</evidence>
<name>M1VEG9_CYAM1</name>
<dbReference type="InterPro" id="IPR031142">
    <property type="entry name" value="SPX_prot"/>
</dbReference>
<proteinExistence type="predicted"/>
<dbReference type="GeneID" id="16992280"/>
<dbReference type="OrthoDB" id="6493944at2759"/>
<feature type="compositionally biased region" description="Basic and acidic residues" evidence="1">
    <location>
        <begin position="355"/>
        <end position="364"/>
    </location>
</feature>
<dbReference type="PROSITE" id="PS51382">
    <property type="entry name" value="SPX"/>
    <property type="match status" value="1"/>
</dbReference>
<dbReference type="GO" id="GO:0016036">
    <property type="term" value="P:cellular response to phosphate starvation"/>
    <property type="evidence" value="ECO:0007669"/>
    <property type="project" value="InterPro"/>
</dbReference>
<dbReference type="Proteomes" id="UP000007014">
    <property type="component" value="Chromosome 2"/>
</dbReference>
<dbReference type="AlphaFoldDB" id="M1VEG9"/>
<dbReference type="eggNOG" id="KOG1161">
    <property type="taxonomic scope" value="Eukaryota"/>
</dbReference>
<dbReference type="PANTHER" id="PTHR45978:SF7">
    <property type="entry name" value="SPX DOMAIN-CONTAINING PROTEIN 4"/>
    <property type="match status" value="1"/>
</dbReference>
<evidence type="ECO:0000256" key="1">
    <source>
        <dbReference type="SAM" id="MobiDB-lite"/>
    </source>
</evidence>
<reference evidence="3 4" key="1">
    <citation type="journal article" date="2004" name="Nature">
        <title>Genome sequence of the ultrasmall unicellular red alga Cyanidioschyzon merolae 10D.</title>
        <authorList>
            <person name="Matsuzaki M."/>
            <person name="Misumi O."/>
            <person name="Shin-i T."/>
            <person name="Maruyama S."/>
            <person name="Takahara M."/>
            <person name="Miyagishima S."/>
            <person name="Mori T."/>
            <person name="Nishida K."/>
            <person name="Yagisawa F."/>
            <person name="Nishida K."/>
            <person name="Yoshida Y."/>
            <person name="Nishimura Y."/>
            <person name="Nakao S."/>
            <person name="Kobayashi T."/>
            <person name="Momoyama Y."/>
            <person name="Higashiyama T."/>
            <person name="Minoda A."/>
            <person name="Sano M."/>
            <person name="Nomoto H."/>
            <person name="Oishi K."/>
            <person name="Hayashi H."/>
            <person name="Ohta F."/>
            <person name="Nishizaka S."/>
            <person name="Haga S."/>
            <person name="Miura S."/>
            <person name="Morishita T."/>
            <person name="Kabeya Y."/>
            <person name="Terasawa K."/>
            <person name="Suzuki Y."/>
            <person name="Ishii Y."/>
            <person name="Asakawa S."/>
            <person name="Takano H."/>
            <person name="Ohta N."/>
            <person name="Kuroiwa H."/>
            <person name="Tanaka K."/>
            <person name="Shimizu N."/>
            <person name="Sugano S."/>
            <person name="Sato N."/>
            <person name="Nozaki H."/>
            <person name="Ogasawara N."/>
            <person name="Kohara Y."/>
            <person name="Kuroiwa T."/>
        </authorList>
    </citation>
    <scope>NUCLEOTIDE SEQUENCE [LARGE SCALE GENOMIC DNA]</scope>
    <source>
        <strain evidence="3 4">10D</strain>
    </source>
</reference>
<feature type="region of interest" description="Disordered" evidence="1">
    <location>
        <begin position="59"/>
        <end position="92"/>
    </location>
</feature>
<dbReference type="KEGG" id="cme:CYME_CMB074C"/>
<feature type="domain" description="SPX" evidence="2">
    <location>
        <begin position="1"/>
        <end position="262"/>
    </location>
</feature>
<dbReference type="InterPro" id="IPR004331">
    <property type="entry name" value="SPX_dom"/>
</dbReference>
<dbReference type="RefSeq" id="XP_005535174.1">
    <property type="nucleotide sequence ID" value="XM_005535117.1"/>
</dbReference>
<feature type="region of interest" description="Disordered" evidence="1">
    <location>
        <begin position="114"/>
        <end position="140"/>
    </location>
</feature>
<dbReference type="EMBL" id="AP006484">
    <property type="protein sequence ID" value="BAM78888.1"/>
    <property type="molecule type" value="Genomic_DNA"/>
</dbReference>
<feature type="region of interest" description="Disordered" evidence="1">
    <location>
        <begin position="293"/>
        <end position="364"/>
    </location>
</feature>
<evidence type="ECO:0000313" key="3">
    <source>
        <dbReference type="EMBL" id="BAM78888.1"/>
    </source>
</evidence>
<dbReference type="PANTHER" id="PTHR45978">
    <property type="entry name" value="SPX DOMAIN-CONTAINING PROTEIN 3"/>
    <property type="match status" value="1"/>
</dbReference>
<accession>M1VEG9</accession>
<feature type="compositionally biased region" description="Basic and acidic residues" evidence="1">
    <location>
        <begin position="316"/>
        <end position="348"/>
    </location>
</feature>
<gene>
    <name evidence="3" type="ORF">CYME_CMB074C</name>
</gene>
<dbReference type="Pfam" id="PF03105">
    <property type="entry name" value="SPX"/>
    <property type="match status" value="2"/>
</dbReference>
<organism evidence="3 4">
    <name type="scientific">Cyanidioschyzon merolae (strain NIES-3377 / 10D)</name>
    <name type="common">Unicellular red alga</name>
    <dbReference type="NCBI Taxonomy" id="280699"/>
    <lineage>
        <taxon>Eukaryota</taxon>
        <taxon>Rhodophyta</taxon>
        <taxon>Bangiophyceae</taxon>
        <taxon>Cyanidiales</taxon>
        <taxon>Cyanidiaceae</taxon>
        <taxon>Cyanidioschyzon</taxon>
    </lineage>
</organism>
<protein>
    <recommendedName>
        <fullName evidence="2">SPX domain-containing protein</fullName>
    </recommendedName>
</protein>
<feature type="compositionally biased region" description="Low complexity" evidence="1">
    <location>
        <begin position="118"/>
        <end position="129"/>
    </location>
</feature>
<reference evidence="3 4" key="2">
    <citation type="journal article" date="2007" name="BMC Biol.">
        <title>A 100%-complete sequence reveals unusually simple genomic features in the hot-spring red alga Cyanidioschyzon merolae.</title>
        <authorList>
            <person name="Nozaki H."/>
            <person name="Takano H."/>
            <person name="Misumi O."/>
            <person name="Terasawa K."/>
            <person name="Matsuzaki M."/>
            <person name="Maruyama S."/>
            <person name="Nishida K."/>
            <person name="Yagisawa F."/>
            <person name="Yoshida Y."/>
            <person name="Fujiwara T."/>
            <person name="Takio S."/>
            <person name="Tamura K."/>
            <person name="Chung S.J."/>
            <person name="Nakamura S."/>
            <person name="Kuroiwa H."/>
            <person name="Tanaka K."/>
            <person name="Sato N."/>
            <person name="Kuroiwa T."/>
        </authorList>
    </citation>
    <scope>NUCLEOTIDE SEQUENCE [LARGE SCALE GENOMIC DNA]</scope>
    <source>
        <strain evidence="3 4">10D</strain>
    </source>
</reference>